<evidence type="ECO:0000259" key="13">
    <source>
        <dbReference type="Pfam" id="PF00149"/>
    </source>
</evidence>
<keyword evidence="11" id="KW-0812">Transmembrane</keyword>
<feature type="compositionally biased region" description="Low complexity" evidence="10">
    <location>
        <begin position="1170"/>
        <end position="1180"/>
    </location>
</feature>
<feature type="domain" description="Calcineurin-like phosphoesterase" evidence="13">
    <location>
        <begin position="666"/>
        <end position="875"/>
    </location>
</feature>
<evidence type="ECO:0000256" key="5">
    <source>
        <dbReference type="ARBA" id="ARBA00022723"/>
    </source>
</evidence>
<dbReference type="Pfam" id="PF00149">
    <property type="entry name" value="Metallophos"/>
    <property type="match status" value="2"/>
</dbReference>
<evidence type="ECO:0000259" key="14">
    <source>
        <dbReference type="Pfam" id="PF02872"/>
    </source>
</evidence>
<reference evidence="15 16" key="1">
    <citation type="submission" date="2021-03" db="EMBL/GenBank/DDBJ databases">
        <title>Whole genome sequence of Metabacillus bambusae BG109.</title>
        <authorList>
            <person name="Jeong J.W."/>
        </authorList>
    </citation>
    <scope>NUCLEOTIDE SEQUENCE [LARGE SCALE GENOMIC DNA]</scope>
    <source>
        <strain evidence="15 16">BG109</strain>
    </source>
</reference>
<evidence type="ECO:0000256" key="12">
    <source>
        <dbReference type="SAM" id="SignalP"/>
    </source>
</evidence>
<dbReference type="PANTHER" id="PTHR11575">
    <property type="entry name" value="5'-NUCLEOTIDASE-RELATED"/>
    <property type="match status" value="1"/>
</dbReference>
<dbReference type="CDD" id="cd07410">
    <property type="entry name" value="MPP_CpdB_N"/>
    <property type="match status" value="1"/>
</dbReference>
<dbReference type="PROSITE" id="PS00786">
    <property type="entry name" value="5_NUCLEOTIDASE_2"/>
    <property type="match status" value="1"/>
</dbReference>
<comment type="caution">
    <text evidence="15">The sequence shown here is derived from an EMBL/GenBank/DDBJ whole genome shotgun (WGS) entry which is preliminary data.</text>
</comment>
<evidence type="ECO:0000256" key="9">
    <source>
        <dbReference type="ARBA" id="ARBA00023268"/>
    </source>
</evidence>
<keyword evidence="16" id="KW-1185">Reference proteome</keyword>
<sequence length="1256" mass="137798">MRRRIRRIMKRKLFHGALATTLAISVLPFSSITSIANAEETPITMKVRLLETTDIHAHIMDYDYYGDKSVTNFGLVRTSTLLKQRQAEVENSILVDNGDLIQGNPLGEYVYKQGLSDGQVHPIISAMNLLDYDAGTLGNHEFNYGLDFLNETMDDAEYPVVNANVFHAGNQEDYYFKPYEIVEKEFVDDNGETHTVKVGFTGFVPPQINVWDKKHLDGKVVTKDIVESAKNVIPEMKEQGADLIIVMAHTGVDSSEGVSGAENAVFDLTKQVTDIDAVVSGHQHNLFPGDARFNAVANIDNVKGTVNGVPVVMPKNWGSHLGLIDLELKRTAVIEGDEEWEVVDSQSKAESISGVTEQNQEMVAAVKGAHESTLDYVRKSVGTTSAPINSFFALVQDDPSIQIVTDAQKWYAEEKLKGTEYEGMPLLSVGAPFKAGGRNGADYFTNIPQGDLAIKNVGDLYLYDNTVQIVKITGADVKEWLEMSAGQFNQIDPTSQAEQNLVNTEFPTYNYDVIDGVTYQIDVTKPAKYNTRGTVVNSESTRIKDLMYDGKPIDLDQEFLVVTNNYRASGGGNFPGNLSSKIIEQYPDENRQAVMNYIMEKGEVNPSADNNWSIAPIYGDVNVTFESSPSAKSLADQSDNIKFVETLDTGFSKYALDVSTDNWNLTIMHTNDTHAHLDNVARRVTAVEQVREEADNSILLDAGDVFSGTLFFNQYLGQADLEFMNMMKYDAMVPGNHEFDKGPSVFADFIKKAEFPIVSANIDYSKDTSINNLFKDEIGNPGENGNIYPATILEVNGQKVGVFGLTTEDTSILANPGENIVFENYIEKAEETVEMLENAGINKVIALTHIGYNYDKVLAESVEGIDVIVGGHSHTLLEEPIVYNEDVEPTIILSAQEYSYFLGNADVTFDKDGVLTSWDQNLIDLDAQDENGNYLIEENTVASERLAQLAEPIEELKNVIVGESSVFLNGERDDVRTKETNLGNLIADGMLWRAQEQNTGATIAIQNAGGIRASIDQGEISLGEVLTVLPFANTLVTLDLTGQEIIDALENGVSQVEDIAGRFPQVAGLKFGYDPDQPAGSRVHSVEVQTESGFEQINLDESYTVATNAYIADGGDGYTSFKAAKDDGRMTELFIPDYDVFQEYLTELGIVETQVEGRITIGAEPEENPGENPGVNPNEVPGDDMSNDDDSLDEDVNNSDSGNGSNSGSNSNTDSAGNFLPITATNMFNMMTIGFVLVASGGVIYLIRRKQKEAQS</sequence>
<name>A0ABS3N8F2_9BACI</name>
<gene>
    <name evidence="15" type="ORF">I7822_23390</name>
</gene>
<evidence type="ECO:0000256" key="11">
    <source>
        <dbReference type="SAM" id="Phobius"/>
    </source>
</evidence>
<dbReference type="PRINTS" id="PR01607">
    <property type="entry name" value="APYRASEFAMLY"/>
</dbReference>
<feature type="region of interest" description="Disordered" evidence="10">
    <location>
        <begin position="1162"/>
        <end position="1216"/>
    </location>
</feature>
<evidence type="ECO:0000256" key="3">
    <source>
        <dbReference type="ARBA" id="ARBA00001968"/>
    </source>
</evidence>
<dbReference type="SUPFAM" id="SSF56300">
    <property type="entry name" value="Metallo-dependent phosphatases"/>
    <property type="match status" value="2"/>
</dbReference>
<evidence type="ECO:0000256" key="1">
    <source>
        <dbReference type="ARBA" id="ARBA00000527"/>
    </source>
</evidence>
<evidence type="ECO:0000313" key="15">
    <source>
        <dbReference type="EMBL" id="MBO1514577.1"/>
    </source>
</evidence>
<dbReference type="SUPFAM" id="SSF55816">
    <property type="entry name" value="5'-nucleotidase (syn. UDP-sugar hydrolase), C-terminal domain"/>
    <property type="match status" value="2"/>
</dbReference>
<dbReference type="InterPro" id="IPR004843">
    <property type="entry name" value="Calcineurin-like_PHP"/>
</dbReference>
<feature type="domain" description="5'-Nucleotidase C-terminal" evidence="14">
    <location>
        <begin position="961"/>
        <end position="1122"/>
    </location>
</feature>
<comment type="catalytic activity">
    <reaction evidence="1">
        <text>a ribonucleoside 3'-phosphate + H2O = a ribonucleoside + phosphate</text>
        <dbReference type="Rhea" id="RHEA:10144"/>
        <dbReference type="ChEBI" id="CHEBI:13197"/>
        <dbReference type="ChEBI" id="CHEBI:15377"/>
        <dbReference type="ChEBI" id="CHEBI:18254"/>
        <dbReference type="ChEBI" id="CHEBI:43474"/>
        <dbReference type="EC" id="3.1.3.6"/>
    </reaction>
</comment>
<dbReference type="EMBL" id="JAGDEL010000024">
    <property type="protein sequence ID" value="MBO1514577.1"/>
    <property type="molecule type" value="Genomic_DNA"/>
</dbReference>
<evidence type="ECO:0000256" key="7">
    <source>
        <dbReference type="ARBA" id="ARBA00022741"/>
    </source>
</evidence>
<dbReference type="InterPro" id="IPR029052">
    <property type="entry name" value="Metallo-depent_PP-like"/>
</dbReference>
<comment type="catalytic activity">
    <reaction evidence="2">
        <text>a nucleoside 2',3'-cyclic phosphate + H2O = a nucleoside 3'-phosphate + H(+)</text>
        <dbReference type="Rhea" id="RHEA:19621"/>
        <dbReference type="ChEBI" id="CHEBI:15377"/>
        <dbReference type="ChEBI" id="CHEBI:15378"/>
        <dbReference type="ChEBI" id="CHEBI:66949"/>
        <dbReference type="ChEBI" id="CHEBI:66954"/>
        <dbReference type="EC" id="3.1.4.16"/>
    </reaction>
</comment>
<dbReference type="Pfam" id="PF02872">
    <property type="entry name" value="5_nucleotid_C"/>
    <property type="match status" value="2"/>
</dbReference>
<dbReference type="NCBIfam" id="NF006938">
    <property type="entry name" value="PRK09420.1"/>
    <property type="match status" value="1"/>
</dbReference>
<proteinExistence type="predicted"/>
<keyword evidence="5" id="KW-0479">Metal-binding</keyword>
<dbReference type="InterPro" id="IPR036907">
    <property type="entry name" value="5'-Nucleotdase_C_sf"/>
</dbReference>
<evidence type="ECO:0000256" key="10">
    <source>
        <dbReference type="SAM" id="MobiDB-lite"/>
    </source>
</evidence>
<keyword evidence="7" id="KW-0547">Nucleotide-binding</keyword>
<dbReference type="Gene3D" id="3.60.21.10">
    <property type="match status" value="2"/>
</dbReference>
<keyword evidence="11" id="KW-1133">Transmembrane helix</keyword>
<evidence type="ECO:0000313" key="16">
    <source>
        <dbReference type="Proteomes" id="UP000663981"/>
    </source>
</evidence>
<organism evidence="15 16">
    <name type="scientific">Metabacillus bambusae</name>
    <dbReference type="NCBI Taxonomy" id="2795218"/>
    <lineage>
        <taxon>Bacteria</taxon>
        <taxon>Bacillati</taxon>
        <taxon>Bacillota</taxon>
        <taxon>Bacilli</taxon>
        <taxon>Bacillales</taxon>
        <taxon>Bacillaceae</taxon>
        <taxon>Metabacillus</taxon>
    </lineage>
</organism>
<dbReference type="InterPro" id="IPR041827">
    <property type="entry name" value="CpdB_N"/>
</dbReference>
<evidence type="ECO:0000256" key="6">
    <source>
        <dbReference type="ARBA" id="ARBA00022729"/>
    </source>
</evidence>
<dbReference type="InterPro" id="IPR006146">
    <property type="entry name" value="5'-Nucleotdase_CS"/>
</dbReference>
<evidence type="ECO:0000256" key="2">
    <source>
        <dbReference type="ARBA" id="ARBA00001730"/>
    </source>
</evidence>
<dbReference type="Gene3D" id="3.90.780.10">
    <property type="entry name" value="5'-Nucleotidase, C-terminal domain"/>
    <property type="match status" value="2"/>
</dbReference>
<feature type="chain" id="PRO_5045088443" evidence="12">
    <location>
        <begin position="39"/>
        <end position="1256"/>
    </location>
</feature>
<dbReference type="PROSITE" id="PS00785">
    <property type="entry name" value="5_NUCLEOTIDASE_1"/>
    <property type="match status" value="2"/>
</dbReference>
<keyword evidence="9" id="KW-0511">Multifunctional enzyme</keyword>
<dbReference type="RefSeq" id="WP_207981487.1">
    <property type="nucleotide sequence ID" value="NZ_JAGDEL010000024.1"/>
</dbReference>
<feature type="domain" description="5'-Nucleotidase C-terminal" evidence="14">
    <location>
        <begin position="381"/>
        <end position="575"/>
    </location>
</feature>
<keyword evidence="11" id="KW-0472">Membrane</keyword>
<feature type="transmembrane region" description="Helical" evidence="11">
    <location>
        <begin position="1227"/>
        <end position="1247"/>
    </location>
</feature>
<keyword evidence="6 12" id="KW-0732">Signal</keyword>
<dbReference type="InterPro" id="IPR008334">
    <property type="entry name" value="5'-Nucleotdase_C"/>
</dbReference>
<evidence type="ECO:0000256" key="8">
    <source>
        <dbReference type="ARBA" id="ARBA00022801"/>
    </source>
</evidence>
<feature type="compositionally biased region" description="Acidic residues" evidence="10">
    <location>
        <begin position="1181"/>
        <end position="1197"/>
    </location>
</feature>
<feature type="compositionally biased region" description="Low complexity" evidence="10">
    <location>
        <begin position="1198"/>
        <end position="1216"/>
    </location>
</feature>
<dbReference type="Proteomes" id="UP000663981">
    <property type="component" value="Unassembled WGS sequence"/>
</dbReference>
<keyword evidence="8" id="KW-0378">Hydrolase</keyword>
<comment type="cofactor">
    <cofactor evidence="3">
        <name>a divalent metal cation</name>
        <dbReference type="ChEBI" id="CHEBI:60240"/>
    </cofactor>
</comment>
<dbReference type="PANTHER" id="PTHR11575:SF24">
    <property type="entry name" value="5'-NUCLEOTIDASE"/>
    <property type="match status" value="1"/>
</dbReference>
<feature type="signal peptide" evidence="12">
    <location>
        <begin position="1"/>
        <end position="38"/>
    </location>
</feature>
<feature type="domain" description="Calcineurin-like phosphoesterase" evidence="13">
    <location>
        <begin position="48"/>
        <end position="285"/>
    </location>
</feature>
<evidence type="ECO:0000256" key="4">
    <source>
        <dbReference type="ARBA" id="ARBA00004196"/>
    </source>
</evidence>
<dbReference type="InterPro" id="IPR006179">
    <property type="entry name" value="5_nucleotidase/apyrase"/>
</dbReference>
<comment type="subcellular location">
    <subcellularLocation>
        <location evidence="4">Cell envelope</location>
    </subcellularLocation>
</comment>
<protein>
    <submittedName>
        <fullName evidence="15">Bifunctional 2',3'-cyclic-nucleotide 2'-phosphodiesterase/3'-nucleotidase</fullName>
    </submittedName>
</protein>
<accession>A0ABS3N8F2</accession>